<feature type="transmembrane region" description="Helical" evidence="2">
    <location>
        <begin position="292"/>
        <end position="312"/>
    </location>
</feature>
<evidence type="ECO:0000256" key="2">
    <source>
        <dbReference type="SAM" id="Phobius"/>
    </source>
</evidence>
<accession>A0A8J8C362</accession>
<keyword evidence="2" id="KW-0472">Membrane</keyword>
<feature type="transmembrane region" description="Helical" evidence="2">
    <location>
        <begin position="178"/>
        <end position="196"/>
    </location>
</feature>
<keyword evidence="2" id="KW-1133">Transmembrane helix</keyword>
<feature type="transmembrane region" description="Helical" evidence="2">
    <location>
        <begin position="80"/>
        <end position="106"/>
    </location>
</feature>
<dbReference type="Proteomes" id="UP000766550">
    <property type="component" value="Unassembled WGS sequence"/>
</dbReference>
<feature type="transmembrane region" description="Helical" evidence="2">
    <location>
        <begin position="259"/>
        <end position="280"/>
    </location>
</feature>
<evidence type="ECO:0000256" key="1">
    <source>
        <dbReference type="SAM" id="MobiDB-lite"/>
    </source>
</evidence>
<dbReference type="OrthoDB" id="313547at2157"/>
<comment type="caution">
    <text evidence="3">The sequence shown here is derived from an EMBL/GenBank/DDBJ whole genome shotgun (WGS) entry which is preliminary data.</text>
</comment>
<keyword evidence="2" id="KW-0812">Transmembrane</keyword>
<dbReference type="RefSeq" id="WP_162317180.1">
    <property type="nucleotide sequence ID" value="NZ_JAHQXF010000001.1"/>
</dbReference>
<dbReference type="EMBL" id="JAHQXF010000001">
    <property type="protein sequence ID" value="MBV0924101.1"/>
    <property type="molecule type" value="Genomic_DNA"/>
</dbReference>
<feature type="transmembrane region" description="Helical" evidence="2">
    <location>
        <begin position="118"/>
        <end position="139"/>
    </location>
</feature>
<evidence type="ECO:0000313" key="4">
    <source>
        <dbReference type="Proteomes" id="UP000766550"/>
    </source>
</evidence>
<dbReference type="AlphaFoldDB" id="A0A8J8C362"/>
<feature type="transmembrane region" description="Helical" evidence="2">
    <location>
        <begin position="145"/>
        <end position="166"/>
    </location>
</feature>
<name>A0A8J8C362_9EURY</name>
<proteinExistence type="predicted"/>
<keyword evidence="4" id="KW-1185">Reference proteome</keyword>
<evidence type="ECO:0000313" key="3">
    <source>
        <dbReference type="EMBL" id="MBV0924101.1"/>
    </source>
</evidence>
<gene>
    <name evidence="3" type="ORF">KTS45_07770</name>
</gene>
<sequence>MRDAPKRTADDRAMNASEGRETADESALRTVSERTAAFDVCLLLSIPIALLAVASLPLAVRESLVFEYTDPTLATALASPFVHLTPVHLGTNLAVYALVVPTAYLLSVLSERRRRFRVVFVSLVLACPLTLSYLNLAIVRQSAGVGFSGVLMALYGYLPLALATYLDRRFDVGRVRQTGPLLFFVGLLLMTTLTLVAVRTHRVAVPLRGTMVPVTWLLSVTLLGVLAALALTVALYVLSGLDEWWPSRSTLTDAAARTGHFELAVVSTAVFLTVPIATFPVDPVVAGSVVNLYVHVLGYALGFIGAYATVVLDRALFATSPRL</sequence>
<feature type="region of interest" description="Disordered" evidence="1">
    <location>
        <begin position="1"/>
        <end position="26"/>
    </location>
</feature>
<protein>
    <submittedName>
        <fullName evidence="3">Uncharacterized protein</fullName>
    </submittedName>
</protein>
<feature type="transmembrane region" description="Helical" evidence="2">
    <location>
        <begin position="36"/>
        <end position="60"/>
    </location>
</feature>
<organism evidence="3 4">
    <name type="scientific">Haloarcula limicola</name>
    <dbReference type="NCBI Taxonomy" id="1429915"/>
    <lineage>
        <taxon>Archaea</taxon>
        <taxon>Methanobacteriati</taxon>
        <taxon>Methanobacteriota</taxon>
        <taxon>Stenosarchaea group</taxon>
        <taxon>Halobacteria</taxon>
        <taxon>Halobacteriales</taxon>
        <taxon>Haloarculaceae</taxon>
        <taxon>Haloarcula</taxon>
    </lineage>
</organism>
<feature type="transmembrane region" description="Helical" evidence="2">
    <location>
        <begin position="216"/>
        <end position="238"/>
    </location>
</feature>
<reference evidence="3 4" key="1">
    <citation type="submission" date="2021-06" db="EMBL/GenBank/DDBJ databases">
        <title>New haloarchaea isolates fom saline soil.</title>
        <authorList>
            <person name="Duran-Viseras A."/>
            <person name="Sanchez-Porro C.S."/>
            <person name="Ventosa A."/>
        </authorList>
    </citation>
    <scope>NUCLEOTIDE SEQUENCE [LARGE SCALE GENOMIC DNA]</scope>
    <source>
        <strain evidence="3 4">JCM 183640</strain>
    </source>
</reference>